<evidence type="ECO:0000256" key="2">
    <source>
        <dbReference type="ARBA" id="ARBA00022596"/>
    </source>
</evidence>
<dbReference type="InterPro" id="IPR014710">
    <property type="entry name" value="RmlC-like_jellyroll"/>
</dbReference>
<keyword evidence="11" id="KW-1185">Reference proteome</keyword>
<feature type="binding site" evidence="9">
    <location>
        <position position="97"/>
    </location>
    <ligand>
        <name>Ni(2+)</name>
        <dbReference type="ChEBI" id="CHEBI:49786"/>
    </ligand>
</feature>
<dbReference type="GO" id="GO:0005506">
    <property type="term" value="F:iron ion binding"/>
    <property type="evidence" value="ECO:0007669"/>
    <property type="project" value="UniProtKB-UniRule"/>
</dbReference>
<dbReference type="UniPathway" id="UPA00904">
    <property type="reaction ID" value="UER00878"/>
</dbReference>
<comment type="pathway">
    <text evidence="9">Amino-acid biosynthesis; L-methionine biosynthesis via salvage pathway; L-methionine from S-methyl-5-thio-alpha-D-ribose 1-phosphate: step 5/6.</text>
</comment>
<keyword evidence="4 9" id="KW-0479">Metal-binding</keyword>
<evidence type="ECO:0000256" key="9">
    <source>
        <dbReference type="HAMAP-Rule" id="MF_01682"/>
    </source>
</evidence>
<evidence type="ECO:0000256" key="5">
    <source>
        <dbReference type="ARBA" id="ARBA00022964"/>
    </source>
</evidence>
<feature type="binding site" evidence="9">
    <location>
        <position position="91"/>
    </location>
    <ligand>
        <name>Fe(2+)</name>
        <dbReference type="ChEBI" id="CHEBI:29033"/>
    </ligand>
</feature>
<evidence type="ECO:0000313" key="10">
    <source>
        <dbReference type="EMBL" id="TWT32015.1"/>
    </source>
</evidence>
<dbReference type="OrthoDB" id="9795636at2"/>
<feature type="site" description="May play a role in transmitting local conformational changes" evidence="9">
    <location>
        <position position="96"/>
    </location>
</feature>
<evidence type="ECO:0000256" key="3">
    <source>
        <dbReference type="ARBA" id="ARBA00022605"/>
    </source>
</evidence>
<comment type="function">
    <text evidence="9">Catalyzes 2 different reactions between oxygene and the acireductone 1,2-dihydroxy-3-keto-5-methylthiopentene (DHK-MTPene) depending upon the metal bound in the active site. Fe-containing acireductone dioxygenase (Fe-ARD) produces formate and 2-keto-4-methylthiobutyrate (KMTB), the alpha-ketoacid precursor of methionine in the methionine recycle pathway. Ni-containing acireductone dioxygenase (Ni-ARD) produces methylthiopropionate, carbon monoxide and formate, and does not lie on the methionine recycle pathway.</text>
</comment>
<feature type="binding site" evidence="9">
    <location>
        <position position="136"/>
    </location>
    <ligand>
        <name>Ni(2+)</name>
        <dbReference type="ChEBI" id="CHEBI:49786"/>
    </ligand>
</feature>
<accession>A0A5C5V2V1</accession>
<dbReference type="RefSeq" id="WP_146434631.1">
    <property type="nucleotide sequence ID" value="NZ_SJPF01000004.1"/>
</dbReference>
<feature type="binding site" evidence="9">
    <location>
        <position position="136"/>
    </location>
    <ligand>
        <name>Fe(2+)</name>
        <dbReference type="ChEBI" id="CHEBI:29033"/>
    </ligand>
</feature>
<keyword evidence="8 9" id="KW-0486">Methionine biosynthesis</keyword>
<comment type="cofactor">
    <cofactor evidence="9">
        <name>Ni(2+)</name>
        <dbReference type="ChEBI" id="CHEBI:49786"/>
    </cofactor>
    <text evidence="9">Binds 1 nickel ion per monomer.</text>
</comment>
<dbReference type="InterPro" id="IPR011051">
    <property type="entry name" value="RmlC_Cupin_sf"/>
</dbReference>
<protein>
    <recommendedName>
        <fullName evidence="9">Acireductone dioxygenase</fullName>
    </recommendedName>
    <alternativeName>
        <fullName evidence="9">1,2-dihydroxy-3-keto-5-methylthiopentene dioxygenase</fullName>
        <shortName evidence="9">DHK-MTPene dioxygenase</shortName>
    </alternativeName>
    <alternativeName>
        <fullName evidence="9">Acireductone dioxygenase (Fe(2+)-requiring)</fullName>
        <shortName evidence="9">ARD'</shortName>
        <shortName evidence="9">Fe-ARD</shortName>
        <ecNumber evidence="9">1.13.11.54</ecNumber>
    </alternativeName>
    <alternativeName>
        <fullName evidence="9">Acireductone dioxygenase (Ni(2+)-requiring)</fullName>
        <shortName evidence="9">ARD</shortName>
        <shortName evidence="9">Ni-ARD</shortName>
        <ecNumber evidence="9">1.13.11.53</ecNumber>
    </alternativeName>
</protein>
<evidence type="ECO:0000256" key="7">
    <source>
        <dbReference type="ARBA" id="ARBA00023004"/>
    </source>
</evidence>
<dbReference type="SUPFAM" id="SSF51182">
    <property type="entry name" value="RmlC-like cupins"/>
    <property type="match status" value="1"/>
</dbReference>
<dbReference type="Pfam" id="PF03079">
    <property type="entry name" value="ARD"/>
    <property type="match status" value="1"/>
</dbReference>
<dbReference type="PANTHER" id="PTHR23418:SF0">
    <property type="entry name" value="ACIREDUCTONE DIOXYGENASE"/>
    <property type="match status" value="1"/>
</dbReference>
<evidence type="ECO:0000256" key="1">
    <source>
        <dbReference type="ARBA" id="ARBA00000428"/>
    </source>
</evidence>
<feature type="binding site" evidence="9">
    <location>
        <position position="97"/>
    </location>
    <ligand>
        <name>Fe(2+)</name>
        <dbReference type="ChEBI" id="CHEBI:29033"/>
    </ligand>
</feature>
<dbReference type="GO" id="GO:0019509">
    <property type="term" value="P:L-methionine salvage from methylthioadenosine"/>
    <property type="evidence" value="ECO:0007669"/>
    <property type="project" value="UniProtKB-UniRule"/>
</dbReference>
<feature type="binding site" evidence="9">
    <location>
        <position position="91"/>
    </location>
    <ligand>
        <name>Ni(2+)</name>
        <dbReference type="ChEBI" id="CHEBI:49786"/>
    </ligand>
</feature>
<comment type="subunit">
    <text evidence="9">Monomer.</text>
</comment>
<feature type="binding site" evidence="9">
    <location>
        <position position="93"/>
    </location>
    <ligand>
        <name>Fe(2+)</name>
        <dbReference type="ChEBI" id="CHEBI:29033"/>
    </ligand>
</feature>
<dbReference type="EC" id="1.13.11.54" evidence="9"/>
<proteinExistence type="inferred from homology"/>
<dbReference type="Gene3D" id="2.60.120.10">
    <property type="entry name" value="Jelly Rolls"/>
    <property type="match status" value="1"/>
</dbReference>
<comment type="cofactor">
    <cofactor evidence="9">
        <name>Fe(2+)</name>
        <dbReference type="ChEBI" id="CHEBI:29033"/>
    </cofactor>
    <text evidence="9">Binds 1 Fe(2+) cation per monomer.</text>
</comment>
<dbReference type="EC" id="1.13.11.53" evidence="9"/>
<keyword evidence="5 9" id="KW-0223">Dioxygenase</keyword>
<comment type="catalytic activity">
    <reaction evidence="9">
        <text>1,2-dihydroxy-5-(methylsulfanyl)pent-1-en-3-one + O2 = 3-(methylsulfanyl)propanoate + CO + formate + 2 H(+)</text>
        <dbReference type="Rhea" id="RHEA:14161"/>
        <dbReference type="ChEBI" id="CHEBI:15378"/>
        <dbReference type="ChEBI" id="CHEBI:15379"/>
        <dbReference type="ChEBI" id="CHEBI:15740"/>
        <dbReference type="ChEBI" id="CHEBI:17245"/>
        <dbReference type="ChEBI" id="CHEBI:49016"/>
        <dbReference type="ChEBI" id="CHEBI:49252"/>
        <dbReference type="EC" id="1.13.11.53"/>
    </reaction>
</comment>
<keyword evidence="2 9" id="KW-0533">Nickel</keyword>
<comment type="similarity">
    <text evidence="9">Belongs to the acireductone dioxygenase (ARD) family.</text>
</comment>
<gene>
    <name evidence="9 10" type="primary">mtnD</name>
    <name evidence="10" type="ORF">Enr8_39410</name>
</gene>
<dbReference type="GO" id="GO:0010309">
    <property type="term" value="F:acireductone dioxygenase [iron(II)-requiring] activity"/>
    <property type="evidence" value="ECO:0007669"/>
    <property type="project" value="UniProtKB-UniRule"/>
</dbReference>
<comment type="caution">
    <text evidence="10">The sequence shown here is derived from an EMBL/GenBank/DDBJ whole genome shotgun (WGS) entry which is preliminary data.</text>
</comment>
<dbReference type="CDD" id="cd02232">
    <property type="entry name" value="cupin_ARD"/>
    <property type="match status" value="1"/>
</dbReference>
<feature type="binding site" evidence="9">
    <location>
        <position position="93"/>
    </location>
    <ligand>
        <name>Ni(2+)</name>
        <dbReference type="ChEBI" id="CHEBI:49786"/>
    </ligand>
</feature>
<evidence type="ECO:0000256" key="8">
    <source>
        <dbReference type="ARBA" id="ARBA00023167"/>
    </source>
</evidence>
<sequence>MASITIHDENRRITDPQEIRQYLEPYGIWYEKWEVEGRIGAEATNEDILTAYAPEIERLKNQGGYVTADVINVNPETPNLDALLAKFDKEHTHSEDEVRFTVKGQGVFHINPPEGPVFSVLVESGDLINVPANMKHWFTLCDEKTIRCIRLFEDPSGWTPHYMDAGVHEKYSPLCWGPDYIPKADDLDPVVKP</sequence>
<dbReference type="GO" id="GO:0010308">
    <property type="term" value="F:acireductone dioxygenase (Ni2+-requiring) activity"/>
    <property type="evidence" value="ECO:0007669"/>
    <property type="project" value="UniProtKB-UniRule"/>
</dbReference>
<feature type="site" description="May play a role in metal incorporation in vivo" evidence="9">
    <location>
        <position position="90"/>
    </location>
</feature>
<feature type="site" description="Important to generate the dianion" evidence="9">
    <location>
        <position position="99"/>
    </location>
</feature>
<reference evidence="10 11" key="1">
    <citation type="submission" date="2019-02" db="EMBL/GenBank/DDBJ databases">
        <title>Deep-cultivation of Planctomycetes and their phenomic and genomic characterization uncovers novel biology.</title>
        <authorList>
            <person name="Wiegand S."/>
            <person name="Jogler M."/>
            <person name="Boedeker C."/>
            <person name="Pinto D."/>
            <person name="Vollmers J."/>
            <person name="Rivas-Marin E."/>
            <person name="Kohn T."/>
            <person name="Peeters S.H."/>
            <person name="Heuer A."/>
            <person name="Rast P."/>
            <person name="Oberbeckmann S."/>
            <person name="Bunk B."/>
            <person name="Jeske O."/>
            <person name="Meyerdierks A."/>
            <person name="Storesund J.E."/>
            <person name="Kallscheuer N."/>
            <person name="Luecker S."/>
            <person name="Lage O.M."/>
            <person name="Pohl T."/>
            <person name="Merkel B.J."/>
            <person name="Hornburger P."/>
            <person name="Mueller R.-W."/>
            <person name="Bruemmer F."/>
            <person name="Labrenz M."/>
            <person name="Spormann A.M."/>
            <person name="Op Den Camp H."/>
            <person name="Overmann J."/>
            <person name="Amann R."/>
            <person name="Jetten M.S.M."/>
            <person name="Mascher T."/>
            <person name="Medema M.H."/>
            <person name="Devos D.P."/>
            <person name="Kaster A.-K."/>
            <person name="Ovreas L."/>
            <person name="Rohde M."/>
            <person name="Galperin M.Y."/>
            <person name="Jogler C."/>
        </authorList>
    </citation>
    <scope>NUCLEOTIDE SEQUENCE [LARGE SCALE GENOMIC DNA]</scope>
    <source>
        <strain evidence="10 11">Enr8</strain>
    </source>
</reference>
<evidence type="ECO:0000313" key="11">
    <source>
        <dbReference type="Proteomes" id="UP000318878"/>
    </source>
</evidence>
<dbReference type="PANTHER" id="PTHR23418">
    <property type="entry name" value="ACIREDUCTONE DIOXYGENASE"/>
    <property type="match status" value="1"/>
</dbReference>
<keyword evidence="3 9" id="KW-0028">Amino-acid biosynthesis</keyword>
<dbReference type="InterPro" id="IPR004313">
    <property type="entry name" value="ARD"/>
</dbReference>
<organism evidence="10 11">
    <name type="scientific">Blastopirellula retiformator</name>
    <dbReference type="NCBI Taxonomy" id="2527970"/>
    <lineage>
        <taxon>Bacteria</taxon>
        <taxon>Pseudomonadati</taxon>
        <taxon>Planctomycetota</taxon>
        <taxon>Planctomycetia</taxon>
        <taxon>Pirellulales</taxon>
        <taxon>Pirellulaceae</taxon>
        <taxon>Blastopirellula</taxon>
    </lineage>
</organism>
<dbReference type="AlphaFoldDB" id="A0A5C5V2V1"/>
<evidence type="ECO:0000256" key="4">
    <source>
        <dbReference type="ARBA" id="ARBA00022723"/>
    </source>
</evidence>
<comment type="catalytic activity">
    <reaction evidence="1 9">
        <text>1,2-dihydroxy-5-(methylsulfanyl)pent-1-en-3-one + O2 = 4-methylsulfanyl-2-oxobutanoate + formate + 2 H(+)</text>
        <dbReference type="Rhea" id="RHEA:24504"/>
        <dbReference type="ChEBI" id="CHEBI:15378"/>
        <dbReference type="ChEBI" id="CHEBI:15379"/>
        <dbReference type="ChEBI" id="CHEBI:15740"/>
        <dbReference type="ChEBI" id="CHEBI:16723"/>
        <dbReference type="ChEBI" id="CHEBI:49252"/>
        <dbReference type="EC" id="1.13.11.54"/>
    </reaction>
</comment>
<keyword evidence="7 9" id="KW-0408">Iron</keyword>
<dbReference type="InterPro" id="IPR023956">
    <property type="entry name" value="ARD_bac"/>
</dbReference>
<dbReference type="EMBL" id="SJPF01000004">
    <property type="protein sequence ID" value="TWT32015.1"/>
    <property type="molecule type" value="Genomic_DNA"/>
</dbReference>
<name>A0A5C5V2V1_9BACT</name>
<dbReference type="Proteomes" id="UP000318878">
    <property type="component" value="Unassembled WGS sequence"/>
</dbReference>
<evidence type="ECO:0000256" key="6">
    <source>
        <dbReference type="ARBA" id="ARBA00023002"/>
    </source>
</evidence>
<dbReference type="GO" id="GO:0019284">
    <property type="term" value="P:L-methionine salvage from S-adenosylmethionine"/>
    <property type="evidence" value="ECO:0007669"/>
    <property type="project" value="InterPro"/>
</dbReference>
<dbReference type="GO" id="GO:0016151">
    <property type="term" value="F:nickel cation binding"/>
    <property type="evidence" value="ECO:0007669"/>
    <property type="project" value="UniProtKB-UniRule"/>
</dbReference>
<keyword evidence="6 9" id="KW-0560">Oxidoreductase</keyword>
<dbReference type="HAMAP" id="MF_01682">
    <property type="entry name" value="Salvage_MtnD"/>
    <property type="match status" value="1"/>
</dbReference>